<dbReference type="GO" id="GO:0005886">
    <property type="term" value="C:plasma membrane"/>
    <property type="evidence" value="ECO:0007669"/>
    <property type="project" value="UniProtKB-SubCell"/>
</dbReference>
<feature type="transmembrane region" description="Helical" evidence="6">
    <location>
        <begin position="397"/>
        <end position="416"/>
    </location>
</feature>
<dbReference type="InterPro" id="IPR050833">
    <property type="entry name" value="Poly_Biosynth_Transport"/>
</dbReference>
<dbReference type="EMBL" id="QSSN01000001">
    <property type="protein sequence ID" value="RGL89450.1"/>
    <property type="molecule type" value="Genomic_DNA"/>
</dbReference>
<name>A0A3E4TEY1_PHOVU</name>
<feature type="transmembrane region" description="Helical" evidence="6">
    <location>
        <begin position="163"/>
        <end position="179"/>
    </location>
</feature>
<comment type="subcellular location">
    <subcellularLocation>
        <location evidence="1">Cell membrane</location>
        <topology evidence="1">Multi-pass membrane protein</topology>
    </subcellularLocation>
</comment>
<accession>A0A3E4TEY1</accession>
<reference evidence="7 8" key="1">
    <citation type="submission" date="2018-08" db="EMBL/GenBank/DDBJ databases">
        <title>A genome reference for cultivated species of the human gut microbiota.</title>
        <authorList>
            <person name="Zou Y."/>
            <person name="Xue W."/>
            <person name="Luo G."/>
        </authorList>
    </citation>
    <scope>NUCLEOTIDE SEQUENCE [LARGE SCALE GENOMIC DNA]</scope>
    <source>
        <strain evidence="7 8">TF05-18</strain>
    </source>
</reference>
<evidence type="ECO:0000256" key="5">
    <source>
        <dbReference type="ARBA" id="ARBA00023136"/>
    </source>
</evidence>
<evidence type="ECO:0000256" key="6">
    <source>
        <dbReference type="SAM" id="Phobius"/>
    </source>
</evidence>
<feature type="transmembrane region" description="Helical" evidence="6">
    <location>
        <begin position="451"/>
        <end position="469"/>
    </location>
</feature>
<proteinExistence type="predicted"/>
<feature type="transmembrane region" description="Helical" evidence="6">
    <location>
        <begin position="373"/>
        <end position="391"/>
    </location>
</feature>
<dbReference type="Pfam" id="PF01943">
    <property type="entry name" value="Polysacc_synt"/>
    <property type="match status" value="1"/>
</dbReference>
<organism evidence="7 8">
    <name type="scientific">Phocaeicola vulgatus</name>
    <name type="common">Bacteroides vulgatus</name>
    <dbReference type="NCBI Taxonomy" id="821"/>
    <lineage>
        <taxon>Bacteria</taxon>
        <taxon>Pseudomonadati</taxon>
        <taxon>Bacteroidota</taxon>
        <taxon>Bacteroidia</taxon>
        <taxon>Bacteroidales</taxon>
        <taxon>Bacteroidaceae</taxon>
        <taxon>Phocaeicola</taxon>
    </lineage>
</organism>
<evidence type="ECO:0000256" key="1">
    <source>
        <dbReference type="ARBA" id="ARBA00004651"/>
    </source>
</evidence>
<evidence type="ECO:0000256" key="2">
    <source>
        <dbReference type="ARBA" id="ARBA00022475"/>
    </source>
</evidence>
<feature type="transmembrane region" description="Helical" evidence="6">
    <location>
        <begin position="20"/>
        <end position="40"/>
    </location>
</feature>
<feature type="transmembrane region" description="Helical" evidence="6">
    <location>
        <begin position="330"/>
        <end position="352"/>
    </location>
</feature>
<evidence type="ECO:0000256" key="4">
    <source>
        <dbReference type="ARBA" id="ARBA00022989"/>
    </source>
</evidence>
<evidence type="ECO:0000256" key="3">
    <source>
        <dbReference type="ARBA" id="ARBA00022692"/>
    </source>
</evidence>
<feature type="transmembrane region" description="Helical" evidence="6">
    <location>
        <begin position="119"/>
        <end position="142"/>
    </location>
</feature>
<dbReference type="PANTHER" id="PTHR30250:SF11">
    <property type="entry name" value="O-ANTIGEN TRANSPORTER-RELATED"/>
    <property type="match status" value="1"/>
</dbReference>
<gene>
    <name evidence="7" type="ORF">DXC44_01735</name>
</gene>
<evidence type="ECO:0000313" key="8">
    <source>
        <dbReference type="Proteomes" id="UP000261278"/>
    </source>
</evidence>
<comment type="caution">
    <text evidence="7">The sequence shown here is derived from an EMBL/GenBank/DDBJ whole genome shotgun (WGS) entry which is preliminary data.</text>
</comment>
<feature type="transmembrane region" description="Helical" evidence="6">
    <location>
        <begin position="305"/>
        <end position="324"/>
    </location>
</feature>
<keyword evidence="5 6" id="KW-0472">Membrane</keyword>
<dbReference type="InterPro" id="IPR002797">
    <property type="entry name" value="Polysacc_synth"/>
</dbReference>
<feature type="transmembrane region" description="Helical" evidence="6">
    <location>
        <begin position="185"/>
        <end position="204"/>
    </location>
</feature>
<sequence length="492" mass="56032">MTQKNERGMKQESILKGVLLYSISTWVNLVLGFLTVTITTRVLLPDVYGQVSIFNSITSVLMYILLLGMDGAYVRYYNELPANDTRSQLLYKNLLYTTLFCLLVGSITVCFLGEEVSKFFFNICSKILVGYIFIYTLCQMALRYLNISFRMSFRITQYNIQNILMNNIFRLLLIVTALFTNNLEYIIAILSLGMLFVLVVYLYVQRKEFIPVNIKGKLDYRVSLHGYNSYFRFALFSAPTYIIFYFNGYMSQQIVMTSLGAYAFGIFSSTNMFSQLLGAMQGGFSTFWSAYVYKNYETEKEKIGLMHNYVLLFVILAVSALVLFRDPIYIFIGSGFHSSKHFFSLILMMPVLNIVSETTSKGIDIAKKNEYTLLSFIICIATNIGLCLLLIPTLGLAGAAWSNAISAIVLYILNSYFGQRYYKTILSLKKSLLGILAIIILLSLPSFTLDMLLIAVVVIAVDICILFIFRNEATVIYGKIQATISFWKHKHK</sequence>
<feature type="transmembrane region" description="Helical" evidence="6">
    <location>
        <begin position="272"/>
        <end position="293"/>
    </location>
</feature>
<keyword evidence="3 6" id="KW-0812">Transmembrane</keyword>
<keyword evidence="2" id="KW-1003">Cell membrane</keyword>
<feature type="transmembrane region" description="Helical" evidence="6">
    <location>
        <begin position="225"/>
        <end position="246"/>
    </location>
</feature>
<dbReference type="PANTHER" id="PTHR30250">
    <property type="entry name" value="PST FAMILY PREDICTED COLANIC ACID TRANSPORTER"/>
    <property type="match status" value="1"/>
</dbReference>
<feature type="transmembrane region" description="Helical" evidence="6">
    <location>
        <begin position="428"/>
        <end position="445"/>
    </location>
</feature>
<protein>
    <submittedName>
        <fullName evidence="7">Uncharacterized protein</fullName>
    </submittedName>
</protein>
<dbReference type="AlphaFoldDB" id="A0A3E4TEY1"/>
<feature type="transmembrane region" description="Helical" evidence="6">
    <location>
        <begin position="94"/>
        <end position="113"/>
    </location>
</feature>
<dbReference type="Proteomes" id="UP000261278">
    <property type="component" value="Unassembled WGS sequence"/>
</dbReference>
<feature type="transmembrane region" description="Helical" evidence="6">
    <location>
        <begin position="52"/>
        <end position="73"/>
    </location>
</feature>
<keyword evidence="4 6" id="KW-1133">Transmembrane helix</keyword>
<evidence type="ECO:0000313" key="7">
    <source>
        <dbReference type="EMBL" id="RGL89450.1"/>
    </source>
</evidence>